<evidence type="ECO:0000256" key="2">
    <source>
        <dbReference type="ARBA" id="ARBA00022989"/>
    </source>
</evidence>
<sequence length="410" mass="45522">MVQYLFDKSRSKYERFYFLFRCAGNFAVALSLSINTIFYLSRGLNLEQIGYLSGVSGATILLTEFPTGIFADRYGNALSVVISYFLLSFSCSIIVFANNFFSFIIAIIIGSLGTAFATGSFTAWILATDSGIKKRLSSFYAELGIAMSICKIVGGITGALIYPIIQFAPYLLSSIIYFALGITFLMVSPISSTRLKEKVKAESIKSFFMHAKTTLMFAVKNRGILLILIITVLFICAAMVPFIYWQPLILSKLNTEDIKYLGGVFTLFILCGILGNWVLKKFFARISEYTKLFALFISLGGVALFVTGYFQNAIFSLMAFLVYHFTLGTSSPLRARILNERIPDDMRASVLSFVSWVEAVAQIMFSVIVGFLTRFVNISTLIMLAAFPIVAAFLLALMIPKHNLSNSKTL</sequence>
<dbReference type="Pfam" id="PF07690">
    <property type="entry name" value="MFS_1"/>
    <property type="match status" value="1"/>
</dbReference>
<dbReference type="PROSITE" id="PS50850">
    <property type="entry name" value="MFS"/>
    <property type="match status" value="1"/>
</dbReference>
<evidence type="ECO:0000313" key="7">
    <source>
        <dbReference type="Proteomes" id="UP000885826"/>
    </source>
</evidence>
<name>A0A9C9EMB4_UNCW3</name>
<reference evidence="6" key="1">
    <citation type="journal article" date="2020" name="mSystems">
        <title>Genome- and Community-Level Interaction Insights into Carbon Utilization and Element Cycling Functions of Hydrothermarchaeota in Hydrothermal Sediment.</title>
        <authorList>
            <person name="Zhou Z."/>
            <person name="Liu Y."/>
            <person name="Xu W."/>
            <person name="Pan J."/>
            <person name="Luo Z.H."/>
            <person name="Li M."/>
        </authorList>
    </citation>
    <scope>NUCLEOTIDE SEQUENCE</scope>
    <source>
        <strain evidence="6">HyVt-388</strain>
    </source>
</reference>
<evidence type="ECO:0000256" key="4">
    <source>
        <dbReference type="SAM" id="Phobius"/>
    </source>
</evidence>
<evidence type="ECO:0000313" key="6">
    <source>
        <dbReference type="EMBL" id="HEC78499.1"/>
    </source>
</evidence>
<feature type="transmembrane region" description="Helical" evidence="4">
    <location>
        <begin position="171"/>
        <end position="190"/>
    </location>
</feature>
<accession>A0A9C9EMB4</accession>
<dbReference type="PANTHER" id="PTHR23530:SF1">
    <property type="entry name" value="PERMEASE, MAJOR FACILITATOR SUPERFAMILY-RELATED"/>
    <property type="match status" value="1"/>
</dbReference>
<protein>
    <submittedName>
        <fullName evidence="6">MFS transporter</fullName>
    </submittedName>
</protein>
<feature type="transmembrane region" description="Helical" evidence="4">
    <location>
        <begin position="291"/>
        <end position="311"/>
    </location>
</feature>
<dbReference type="PANTHER" id="PTHR23530">
    <property type="entry name" value="TRANSPORT PROTEIN-RELATED"/>
    <property type="match status" value="1"/>
</dbReference>
<dbReference type="EMBL" id="DRIG01000055">
    <property type="protein sequence ID" value="HEC78499.1"/>
    <property type="molecule type" value="Genomic_DNA"/>
</dbReference>
<evidence type="ECO:0000256" key="1">
    <source>
        <dbReference type="ARBA" id="ARBA00022692"/>
    </source>
</evidence>
<keyword evidence="2 4" id="KW-1133">Transmembrane helix</keyword>
<feature type="transmembrane region" description="Helical" evidence="4">
    <location>
        <begin position="378"/>
        <end position="399"/>
    </location>
</feature>
<dbReference type="InterPro" id="IPR053160">
    <property type="entry name" value="MFS_DHA3_Transporter"/>
</dbReference>
<dbReference type="AlphaFoldDB" id="A0A9C9EMB4"/>
<dbReference type="Gene3D" id="1.20.1250.20">
    <property type="entry name" value="MFS general substrate transporter like domains"/>
    <property type="match status" value="1"/>
</dbReference>
<dbReference type="Proteomes" id="UP000885826">
    <property type="component" value="Unassembled WGS sequence"/>
</dbReference>
<feature type="transmembrane region" description="Helical" evidence="4">
    <location>
        <begin position="350"/>
        <end position="372"/>
    </location>
</feature>
<feature type="transmembrane region" description="Helical" evidence="4">
    <location>
        <begin position="51"/>
        <end position="71"/>
    </location>
</feature>
<dbReference type="CDD" id="cd06174">
    <property type="entry name" value="MFS"/>
    <property type="match status" value="1"/>
</dbReference>
<feature type="domain" description="Major facilitator superfamily (MFS) profile" evidence="5">
    <location>
        <begin position="1"/>
        <end position="403"/>
    </location>
</feature>
<keyword evidence="3 4" id="KW-0472">Membrane</keyword>
<dbReference type="InterPro" id="IPR036259">
    <property type="entry name" value="MFS_trans_sf"/>
</dbReference>
<evidence type="ECO:0000259" key="5">
    <source>
        <dbReference type="PROSITE" id="PS50850"/>
    </source>
</evidence>
<dbReference type="InterPro" id="IPR020846">
    <property type="entry name" value="MFS_dom"/>
</dbReference>
<comment type="caution">
    <text evidence="6">The sequence shown here is derived from an EMBL/GenBank/DDBJ whole genome shotgun (WGS) entry which is preliminary data.</text>
</comment>
<feature type="transmembrane region" description="Helical" evidence="4">
    <location>
        <begin position="139"/>
        <end position="165"/>
    </location>
</feature>
<gene>
    <name evidence="6" type="ORF">ENI34_05070</name>
</gene>
<feature type="transmembrane region" description="Helical" evidence="4">
    <location>
        <begin position="258"/>
        <end position="279"/>
    </location>
</feature>
<dbReference type="GO" id="GO:0022857">
    <property type="term" value="F:transmembrane transporter activity"/>
    <property type="evidence" value="ECO:0007669"/>
    <property type="project" value="InterPro"/>
</dbReference>
<feature type="transmembrane region" description="Helical" evidence="4">
    <location>
        <begin position="224"/>
        <end position="246"/>
    </location>
</feature>
<feature type="transmembrane region" description="Helical" evidence="4">
    <location>
        <begin position="103"/>
        <end position="127"/>
    </location>
</feature>
<feature type="transmembrane region" description="Helical" evidence="4">
    <location>
        <begin position="78"/>
        <end position="97"/>
    </location>
</feature>
<feature type="transmembrane region" description="Helical" evidence="4">
    <location>
        <begin position="18"/>
        <end position="39"/>
    </location>
</feature>
<dbReference type="InterPro" id="IPR011701">
    <property type="entry name" value="MFS"/>
</dbReference>
<keyword evidence="1 4" id="KW-0812">Transmembrane</keyword>
<dbReference type="SUPFAM" id="SSF103473">
    <property type="entry name" value="MFS general substrate transporter"/>
    <property type="match status" value="1"/>
</dbReference>
<organism evidence="6 7">
    <name type="scientific">candidate division WOR-3 bacterium</name>
    <dbReference type="NCBI Taxonomy" id="2052148"/>
    <lineage>
        <taxon>Bacteria</taxon>
        <taxon>Bacteria division WOR-3</taxon>
    </lineage>
</organism>
<evidence type="ECO:0000256" key="3">
    <source>
        <dbReference type="ARBA" id="ARBA00023136"/>
    </source>
</evidence>
<proteinExistence type="predicted"/>